<protein>
    <submittedName>
        <fullName evidence="2">Uncharacterized protein</fullName>
    </submittedName>
</protein>
<feature type="compositionally biased region" description="Basic and acidic residues" evidence="1">
    <location>
        <begin position="53"/>
        <end position="66"/>
    </location>
</feature>
<reference evidence="2" key="1">
    <citation type="submission" date="2014-12" db="EMBL/GenBank/DDBJ databases">
        <title>Insight into the proteome of Arion vulgaris.</title>
        <authorList>
            <person name="Aradska J."/>
            <person name="Bulat T."/>
            <person name="Smidak R."/>
            <person name="Sarate P."/>
            <person name="Gangsoo J."/>
            <person name="Sialana F."/>
            <person name="Bilban M."/>
            <person name="Lubec G."/>
        </authorList>
    </citation>
    <scope>NUCLEOTIDE SEQUENCE</scope>
    <source>
        <tissue evidence="2">Skin</tissue>
    </source>
</reference>
<name>A0A0B6XY91_9EUPU</name>
<organism evidence="2">
    <name type="scientific">Arion vulgaris</name>
    <dbReference type="NCBI Taxonomy" id="1028688"/>
    <lineage>
        <taxon>Eukaryota</taxon>
        <taxon>Metazoa</taxon>
        <taxon>Spiralia</taxon>
        <taxon>Lophotrochozoa</taxon>
        <taxon>Mollusca</taxon>
        <taxon>Gastropoda</taxon>
        <taxon>Heterobranchia</taxon>
        <taxon>Euthyneura</taxon>
        <taxon>Panpulmonata</taxon>
        <taxon>Eupulmonata</taxon>
        <taxon>Stylommatophora</taxon>
        <taxon>Helicina</taxon>
        <taxon>Arionoidea</taxon>
        <taxon>Arionidae</taxon>
        <taxon>Arion</taxon>
    </lineage>
</organism>
<evidence type="ECO:0000313" key="2">
    <source>
        <dbReference type="EMBL" id="CEK49032.1"/>
    </source>
</evidence>
<accession>A0A0B6XY91</accession>
<sequence length="66" mass="7829">LQDHQKYVQDSQTGQSSLQDHQKYVVRSCNLRYVKRFDYETIQKSNATFDTSNRSDEQEDRLSTLV</sequence>
<feature type="region of interest" description="Disordered" evidence="1">
    <location>
        <begin position="46"/>
        <end position="66"/>
    </location>
</feature>
<dbReference type="AlphaFoldDB" id="A0A0B6XY91"/>
<feature type="non-terminal residue" evidence="2">
    <location>
        <position position="1"/>
    </location>
</feature>
<dbReference type="EMBL" id="HACG01002167">
    <property type="protein sequence ID" value="CEK49032.1"/>
    <property type="molecule type" value="Transcribed_RNA"/>
</dbReference>
<proteinExistence type="predicted"/>
<gene>
    <name evidence="2" type="primary">ORF6126</name>
</gene>
<evidence type="ECO:0000256" key="1">
    <source>
        <dbReference type="SAM" id="MobiDB-lite"/>
    </source>
</evidence>